<dbReference type="Proteomes" id="UP000031668">
    <property type="component" value="Unassembled WGS sequence"/>
</dbReference>
<protein>
    <submittedName>
        <fullName evidence="1">Uncharacterized protein</fullName>
    </submittedName>
</protein>
<evidence type="ECO:0000313" key="1">
    <source>
        <dbReference type="EMBL" id="KII64200.1"/>
    </source>
</evidence>
<comment type="caution">
    <text evidence="1">The sequence shown here is derived from an EMBL/GenBank/DDBJ whole genome shotgun (WGS) entry which is preliminary data.</text>
</comment>
<gene>
    <name evidence="1" type="ORF">RF11_01937</name>
</gene>
<evidence type="ECO:0000313" key="2">
    <source>
        <dbReference type="Proteomes" id="UP000031668"/>
    </source>
</evidence>
<organism evidence="1 2">
    <name type="scientific">Thelohanellus kitauei</name>
    <name type="common">Myxosporean</name>
    <dbReference type="NCBI Taxonomy" id="669202"/>
    <lineage>
        <taxon>Eukaryota</taxon>
        <taxon>Metazoa</taxon>
        <taxon>Cnidaria</taxon>
        <taxon>Myxozoa</taxon>
        <taxon>Myxosporea</taxon>
        <taxon>Bivalvulida</taxon>
        <taxon>Platysporina</taxon>
        <taxon>Myxobolidae</taxon>
        <taxon>Thelohanellus</taxon>
    </lineage>
</organism>
<dbReference type="AlphaFoldDB" id="A0A0C2MIM6"/>
<sequence>MVQADLYVYKIGPNFMSHLPSFHIVLTGWRVDCKRKDIPFELLRANLIYLDKLEEFMVKLVITDAVLNTSITTYIFKNTLIVSEQFHNDFLVNNVGLYHMAKEGIYEFNIRP</sequence>
<keyword evidence="2" id="KW-1185">Reference proteome</keyword>
<reference evidence="1 2" key="1">
    <citation type="journal article" date="2014" name="Genome Biol. Evol.">
        <title>The genome of the myxosporean Thelohanellus kitauei shows adaptations to nutrient acquisition within its fish host.</title>
        <authorList>
            <person name="Yang Y."/>
            <person name="Xiong J."/>
            <person name="Zhou Z."/>
            <person name="Huo F."/>
            <person name="Miao W."/>
            <person name="Ran C."/>
            <person name="Liu Y."/>
            <person name="Zhang J."/>
            <person name="Feng J."/>
            <person name="Wang M."/>
            <person name="Wang M."/>
            <person name="Wang L."/>
            <person name="Yao B."/>
        </authorList>
    </citation>
    <scope>NUCLEOTIDE SEQUENCE [LARGE SCALE GENOMIC DNA]</scope>
    <source>
        <strain evidence="1">Wuqing</strain>
    </source>
</reference>
<name>A0A0C2MIM6_THEKT</name>
<proteinExistence type="predicted"/>
<accession>A0A0C2MIM6</accession>
<dbReference type="EMBL" id="JWZT01004402">
    <property type="protein sequence ID" value="KII64200.1"/>
    <property type="molecule type" value="Genomic_DNA"/>
</dbReference>